<dbReference type="KEGG" id="bze:COCCADRAFT_88491"/>
<evidence type="ECO:0000313" key="2">
    <source>
        <dbReference type="EMBL" id="EUC36283.1"/>
    </source>
</evidence>
<feature type="non-terminal residue" evidence="2">
    <location>
        <position position="1"/>
    </location>
</feature>
<dbReference type="EMBL" id="KI964563">
    <property type="protein sequence ID" value="EUC36283.1"/>
    <property type="molecule type" value="Genomic_DNA"/>
</dbReference>
<feature type="compositionally biased region" description="Polar residues" evidence="1">
    <location>
        <begin position="1"/>
        <end position="13"/>
    </location>
</feature>
<evidence type="ECO:0000256" key="1">
    <source>
        <dbReference type="SAM" id="MobiDB-lite"/>
    </source>
</evidence>
<proteinExistence type="predicted"/>
<name>W6YF83_COCC2</name>
<accession>W6YF83</accession>
<sequence length="59" mass="6604">GYGNSSRQSNVSISPFPGRRQPLPANSRVFLLGQSTTETLSLLFESYTQDLLNRMLMIL</sequence>
<reference evidence="2 3" key="1">
    <citation type="journal article" date="2013" name="PLoS Genet.">
        <title>Comparative genome structure, secondary metabolite, and effector coding capacity across Cochliobolus pathogens.</title>
        <authorList>
            <person name="Condon B.J."/>
            <person name="Leng Y."/>
            <person name="Wu D."/>
            <person name="Bushley K.E."/>
            <person name="Ohm R.A."/>
            <person name="Otillar R."/>
            <person name="Martin J."/>
            <person name="Schackwitz W."/>
            <person name="Grimwood J."/>
            <person name="MohdZainudin N."/>
            <person name="Xue C."/>
            <person name="Wang R."/>
            <person name="Manning V.A."/>
            <person name="Dhillon B."/>
            <person name="Tu Z.J."/>
            <person name="Steffenson B.J."/>
            <person name="Salamov A."/>
            <person name="Sun H."/>
            <person name="Lowry S."/>
            <person name="LaButti K."/>
            <person name="Han J."/>
            <person name="Copeland A."/>
            <person name="Lindquist E."/>
            <person name="Barry K."/>
            <person name="Schmutz J."/>
            <person name="Baker S.E."/>
            <person name="Ciuffetti L.M."/>
            <person name="Grigoriev I.V."/>
            <person name="Zhong S."/>
            <person name="Turgeon B.G."/>
        </authorList>
    </citation>
    <scope>NUCLEOTIDE SEQUENCE [LARGE SCALE GENOMIC DNA]</scope>
    <source>
        <strain evidence="2 3">26-R-13</strain>
    </source>
</reference>
<dbReference type="HOGENOM" id="CLU_2967153_0_0_1"/>
<dbReference type="RefSeq" id="XP_007709406.1">
    <property type="nucleotide sequence ID" value="XM_007711216.1"/>
</dbReference>
<dbReference type="GeneID" id="19152577"/>
<feature type="region of interest" description="Disordered" evidence="1">
    <location>
        <begin position="1"/>
        <end position="23"/>
    </location>
</feature>
<keyword evidence="3" id="KW-1185">Reference proteome</keyword>
<gene>
    <name evidence="2" type="ORF">COCCADRAFT_88491</name>
</gene>
<dbReference type="AlphaFoldDB" id="W6YF83"/>
<evidence type="ECO:0000313" key="3">
    <source>
        <dbReference type="Proteomes" id="UP000053841"/>
    </source>
</evidence>
<organism evidence="2 3">
    <name type="scientific">Cochliobolus carbonum (strain 26-R-13)</name>
    <name type="common">Maize leaf spot fungus</name>
    <name type="synonym">Bipolaris zeicola</name>
    <dbReference type="NCBI Taxonomy" id="930089"/>
    <lineage>
        <taxon>Eukaryota</taxon>
        <taxon>Fungi</taxon>
        <taxon>Dikarya</taxon>
        <taxon>Ascomycota</taxon>
        <taxon>Pezizomycotina</taxon>
        <taxon>Dothideomycetes</taxon>
        <taxon>Pleosporomycetidae</taxon>
        <taxon>Pleosporales</taxon>
        <taxon>Pleosporineae</taxon>
        <taxon>Pleosporaceae</taxon>
        <taxon>Bipolaris</taxon>
    </lineage>
</organism>
<protein>
    <submittedName>
        <fullName evidence="2">Uncharacterized protein</fullName>
    </submittedName>
</protein>
<dbReference type="Proteomes" id="UP000053841">
    <property type="component" value="Unassembled WGS sequence"/>
</dbReference>